<organism evidence="2 3">
    <name type="scientific">Roseibium hamelinense</name>
    <dbReference type="NCBI Taxonomy" id="150831"/>
    <lineage>
        <taxon>Bacteria</taxon>
        <taxon>Pseudomonadati</taxon>
        <taxon>Pseudomonadota</taxon>
        <taxon>Alphaproteobacteria</taxon>
        <taxon>Hyphomicrobiales</taxon>
        <taxon>Stappiaceae</taxon>
        <taxon>Roseibium</taxon>
    </lineage>
</organism>
<evidence type="ECO:0000256" key="1">
    <source>
        <dbReference type="SAM" id="SignalP"/>
    </source>
</evidence>
<sequence length="171" mass="18549">MKSPALFLGMSLGLTAVFAATGAQAGKCPPEHVLTEPREVERVGTKWLTREITANVKLAGWRDMGDFMLRQRRLKLAPGGTVPTHSHADRPAIVFLAKGTVTEHNSFCAVPIAHHAGAPSEEFGVGFTHWWENTGSETATFISTDVVPFPADGTPYYGWERGVSPEAQYGQ</sequence>
<dbReference type="Proteomes" id="UP000320593">
    <property type="component" value="Unassembled WGS sequence"/>
</dbReference>
<reference evidence="2 3" key="1">
    <citation type="submission" date="2019-07" db="EMBL/GenBank/DDBJ databases">
        <title>Genomic Encyclopedia of Archaeal and Bacterial Type Strains, Phase II (KMG-II): from individual species to whole genera.</title>
        <authorList>
            <person name="Goeker M."/>
        </authorList>
    </citation>
    <scope>NUCLEOTIDE SEQUENCE [LARGE SCALE GENOMIC DNA]</scope>
    <source>
        <strain evidence="2 3">ATCC BAA-252</strain>
    </source>
</reference>
<evidence type="ECO:0008006" key="4">
    <source>
        <dbReference type="Google" id="ProtNLM"/>
    </source>
</evidence>
<evidence type="ECO:0000313" key="2">
    <source>
        <dbReference type="EMBL" id="TWI86068.1"/>
    </source>
</evidence>
<keyword evidence="1" id="KW-0732">Signal</keyword>
<dbReference type="InterPro" id="IPR014710">
    <property type="entry name" value="RmlC-like_jellyroll"/>
</dbReference>
<dbReference type="EMBL" id="VLLF01000006">
    <property type="protein sequence ID" value="TWI86068.1"/>
    <property type="molecule type" value="Genomic_DNA"/>
</dbReference>
<dbReference type="RefSeq" id="WP_145344233.1">
    <property type="nucleotide sequence ID" value="NZ_SMLY01000083.1"/>
</dbReference>
<protein>
    <recommendedName>
        <fullName evidence="4">Cupin domain-containing protein</fullName>
    </recommendedName>
</protein>
<dbReference type="SUPFAM" id="SSF51182">
    <property type="entry name" value="RmlC-like cupins"/>
    <property type="match status" value="1"/>
</dbReference>
<comment type="caution">
    <text evidence="2">The sequence shown here is derived from an EMBL/GenBank/DDBJ whole genome shotgun (WGS) entry which is preliminary data.</text>
</comment>
<feature type="signal peptide" evidence="1">
    <location>
        <begin position="1"/>
        <end position="25"/>
    </location>
</feature>
<proteinExistence type="predicted"/>
<keyword evidence="3" id="KW-1185">Reference proteome</keyword>
<accession>A0A562SYH9</accession>
<name>A0A562SYH9_9HYPH</name>
<feature type="chain" id="PRO_5021966709" description="Cupin domain-containing protein" evidence="1">
    <location>
        <begin position="26"/>
        <end position="171"/>
    </location>
</feature>
<dbReference type="Gene3D" id="2.60.120.10">
    <property type="entry name" value="Jelly Rolls"/>
    <property type="match status" value="1"/>
</dbReference>
<dbReference type="AlphaFoldDB" id="A0A562SYH9"/>
<dbReference type="InterPro" id="IPR011051">
    <property type="entry name" value="RmlC_Cupin_sf"/>
</dbReference>
<dbReference type="OrthoDB" id="8561853at2"/>
<gene>
    <name evidence="2" type="ORF">JM93_02775</name>
</gene>
<evidence type="ECO:0000313" key="3">
    <source>
        <dbReference type="Proteomes" id="UP000320593"/>
    </source>
</evidence>